<evidence type="ECO:0000256" key="1">
    <source>
        <dbReference type="PROSITE-ProRule" id="PRU00339"/>
    </source>
</evidence>
<comment type="caution">
    <text evidence="4">The sequence shown here is derived from an EMBL/GenBank/DDBJ whole genome shotgun (WGS) entry which is preliminary data.</text>
</comment>
<keyword evidence="2" id="KW-0175">Coiled coil</keyword>
<evidence type="ECO:0000256" key="2">
    <source>
        <dbReference type="SAM" id="Coils"/>
    </source>
</evidence>
<dbReference type="Proteomes" id="UP001500936">
    <property type="component" value="Unassembled WGS sequence"/>
</dbReference>
<name>A0ABP8K2B0_9BACT</name>
<feature type="repeat" description="TPR" evidence="1">
    <location>
        <begin position="109"/>
        <end position="142"/>
    </location>
</feature>
<keyword evidence="1" id="KW-0802">TPR repeat</keyword>
<organism evidence="4 5">
    <name type="scientific">Nibrella viscosa</name>
    <dbReference type="NCBI Taxonomy" id="1084524"/>
    <lineage>
        <taxon>Bacteria</taxon>
        <taxon>Pseudomonadati</taxon>
        <taxon>Bacteroidota</taxon>
        <taxon>Cytophagia</taxon>
        <taxon>Cytophagales</taxon>
        <taxon>Spirosomataceae</taxon>
        <taxon>Nibrella</taxon>
    </lineage>
</organism>
<dbReference type="PANTHER" id="PTHR46082">
    <property type="entry name" value="ATP/GTP-BINDING PROTEIN-RELATED"/>
    <property type="match status" value="1"/>
</dbReference>
<evidence type="ECO:0000313" key="4">
    <source>
        <dbReference type="EMBL" id="GAA4399648.1"/>
    </source>
</evidence>
<dbReference type="InterPro" id="IPR024983">
    <property type="entry name" value="CHAT_dom"/>
</dbReference>
<dbReference type="RefSeq" id="WP_345264927.1">
    <property type="nucleotide sequence ID" value="NZ_BAABHB010000002.1"/>
</dbReference>
<reference evidence="5" key="1">
    <citation type="journal article" date="2019" name="Int. J. Syst. Evol. Microbiol.">
        <title>The Global Catalogue of Microorganisms (GCM) 10K type strain sequencing project: providing services to taxonomists for standard genome sequencing and annotation.</title>
        <authorList>
            <consortium name="The Broad Institute Genomics Platform"/>
            <consortium name="The Broad Institute Genome Sequencing Center for Infectious Disease"/>
            <person name="Wu L."/>
            <person name="Ma J."/>
        </authorList>
    </citation>
    <scope>NUCLEOTIDE SEQUENCE [LARGE SCALE GENOMIC DNA]</scope>
    <source>
        <strain evidence="5">JCM 17925</strain>
    </source>
</reference>
<feature type="coiled-coil region" evidence="2">
    <location>
        <begin position="493"/>
        <end position="520"/>
    </location>
</feature>
<evidence type="ECO:0000313" key="5">
    <source>
        <dbReference type="Proteomes" id="UP001500936"/>
    </source>
</evidence>
<protein>
    <submittedName>
        <fullName evidence="4">CHAT domain-containing protein</fullName>
    </submittedName>
</protein>
<dbReference type="EMBL" id="BAABHB010000002">
    <property type="protein sequence ID" value="GAA4399648.1"/>
    <property type="molecule type" value="Genomic_DNA"/>
</dbReference>
<proteinExistence type="predicted"/>
<sequence>MKSALFWITLFFIAGEARSQHWQTAYDSSKTYFNAGDYERAISLLLTVLPETESRYQANPKGDSTYTRTLQLLGDCYWWAGNYPATEAFFLKYLAVIRERQGEQNQLYSSRLGDLGALYYDMGRYDEAEKLYRHTLELDRLLVGEGTVNYTTTLNNLAVLYDGLGRYEKAEPLYRQVIAQYKKLQGDQHINYGTAINNLATLYYALGRYEDAKPLYEESLEIRRKTKGENSREYANGLHNLNALYEVLGRYRESESLLRKALAIRRTLGEKHPEYLISLSGLAKILTQLNRYDEALDTIRRVIRLRTEVLGPKHADLLNSLTILGAIYAKTGRLRQADSLFTYVADTRRELFSETHPAYAQALHNRAAVMAMQRQYRRAEQLADQALQSYISQINTYFSGLSEQEQADFFNSIRNYFESYHTLGLLLHKQQPEVVGRQYNHQLITKALLLNTLLKTRRRILSSQDSTLIRLYTGWQQQRETLAHVYRLSKADRQKQGIDLDSLEATANQLEKDLSAQSALFVQATAPASATWRDVQKVLKPGEAAVEMVRFRRYTFDSAGRFTDTVHYAALIVRPGSRQPQLVLIPNGNALEGPLLHGYRHALRRQQPLADFYAYYWQPLDAALSGVHKVYFSPDGVYHLVNPATLPRPQSGRYVTDMYQLIHLTTTRDLLQRATALPHTGVATLIGFPEYGLSATQQAQLIKEPLLTSNLPPAQLGEYRPVQLERGREFTPLPGTKAEVTQIDRLLTQHNISTKTFLAERALEEVVKAQVRPRLLHIATHGYFEPDSRAGSPVLLRSGLALAGAQRSLTSSAPTDPLAEHPLDDGLLTAYEATTLQLDGTDLVVLSACETGLGEVRNGEGVYGLQRAFRVAGAQSVLFSLWKVDDEATQTLMATFYTHWLQSGDKTQALQQARQRLRQEPRFSHPFFWGAFVLIGE</sequence>
<dbReference type="Pfam" id="PF12770">
    <property type="entry name" value="CHAT"/>
    <property type="match status" value="1"/>
</dbReference>
<dbReference type="InterPro" id="IPR011990">
    <property type="entry name" value="TPR-like_helical_dom_sf"/>
</dbReference>
<feature type="repeat" description="TPR" evidence="1">
    <location>
        <begin position="193"/>
        <end position="226"/>
    </location>
</feature>
<dbReference type="Pfam" id="PF13424">
    <property type="entry name" value="TPR_12"/>
    <property type="match status" value="4"/>
</dbReference>
<dbReference type="SUPFAM" id="SSF48452">
    <property type="entry name" value="TPR-like"/>
    <property type="match status" value="2"/>
</dbReference>
<dbReference type="PANTHER" id="PTHR46082:SF6">
    <property type="entry name" value="AAA+ ATPASE DOMAIN-CONTAINING PROTEIN-RELATED"/>
    <property type="match status" value="1"/>
</dbReference>
<evidence type="ECO:0000259" key="3">
    <source>
        <dbReference type="Pfam" id="PF12770"/>
    </source>
</evidence>
<dbReference type="SMART" id="SM00028">
    <property type="entry name" value="TPR"/>
    <property type="match status" value="7"/>
</dbReference>
<accession>A0ABP8K2B0</accession>
<gene>
    <name evidence="4" type="ORF">GCM10023187_11850</name>
</gene>
<dbReference type="Gene3D" id="1.25.40.10">
    <property type="entry name" value="Tetratricopeptide repeat domain"/>
    <property type="match status" value="2"/>
</dbReference>
<dbReference type="PROSITE" id="PS50005">
    <property type="entry name" value="TPR"/>
    <property type="match status" value="2"/>
</dbReference>
<dbReference type="InterPro" id="IPR053137">
    <property type="entry name" value="NLR-like"/>
</dbReference>
<feature type="domain" description="CHAT" evidence="3">
    <location>
        <begin position="608"/>
        <end position="937"/>
    </location>
</feature>
<dbReference type="InterPro" id="IPR019734">
    <property type="entry name" value="TPR_rpt"/>
</dbReference>
<keyword evidence="5" id="KW-1185">Reference proteome</keyword>